<dbReference type="OrthoDB" id="551053at2759"/>
<feature type="coiled-coil region" evidence="1">
    <location>
        <begin position="10"/>
        <end position="69"/>
    </location>
</feature>
<keyword evidence="1" id="KW-0175">Coiled coil</keyword>
<dbReference type="GO" id="GO:0005814">
    <property type="term" value="C:centriole"/>
    <property type="evidence" value="ECO:0007669"/>
    <property type="project" value="TreeGrafter"/>
</dbReference>
<dbReference type="GO" id="GO:0060271">
    <property type="term" value="P:cilium assembly"/>
    <property type="evidence" value="ECO:0007669"/>
    <property type="project" value="TreeGrafter"/>
</dbReference>
<dbReference type="PANTHER" id="PTHR35970:SF1">
    <property type="entry name" value="SODIUM CHANNEL AND CLATHRIN LINKER 1"/>
    <property type="match status" value="1"/>
</dbReference>
<evidence type="ECO:0000313" key="2">
    <source>
        <dbReference type="EMBL" id="RLV62997.1"/>
    </source>
</evidence>
<dbReference type="Proteomes" id="UP000276834">
    <property type="component" value="Unassembled WGS sequence"/>
</dbReference>
<comment type="caution">
    <text evidence="2">The sequence shown here is derived from an EMBL/GenBank/DDBJ whole genome shotgun (WGS) entry which is preliminary data.</text>
</comment>
<sequence length="101" mass="12002">MESFCEKAQMGEMKLKLEEVTKENERLHAELKESLEKQLEALLADEGTVRALQEELRLAKQEKDQAVERWPTLSQEHDRLQQQYQEHLTETHVLMAERKKQ</sequence>
<dbReference type="InterPro" id="IPR038911">
    <property type="entry name" value="SCLT1"/>
</dbReference>
<evidence type="ECO:0000256" key="1">
    <source>
        <dbReference type="SAM" id="Coils"/>
    </source>
</evidence>
<name>A0A3L8Q6P2_CHLGU</name>
<protein>
    <submittedName>
        <fullName evidence="2">Uncharacterized protein</fullName>
    </submittedName>
</protein>
<organism evidence="2 3">
    <name type="scientific">Chloebia gouldiae</name>
    <name type="common">Gouldian finch</name>
    <name type="synonym">Erythrura gouldiae</name>
    <dbReference type="NCBI Taxonomy" id="44316"/>
    <lineage>
        <taxon>Eukaryota</taxon>
        <taxon>Metazoa</taxon>
        <taxon>Chordata</taxon>
        <taxon>Craniata</taxon>
        <taxon>Vertebrata</taxon>
        <taxon>Euteleostomi</taxon>
        <taxon>Archelosauria</taxon>
        <taxon>Archosauria</taxon>
        <taxon>Dinosauria</taxon>
        <taxon>Saurischia</taxon>
        <taxon>Theropoda</taxon>
        <taxon>Coelurosauria</taxon>
        <taxon>Aves</taxon>
        <taxon>Neognathae</taxon>
        <taxon>Neoaves</taxon>
        <taxon>Telluraves</taxon>
        <taxon>Australaves</taxon>
        <taxon>Passeriformes</taxon>
        <taxon>Passeroidea</taxon>
        <taxon>Passeridae</taxon>
        <taxon>Chloebia</taxon>
    </lineage>
</organism>
<accession>A0A3L8Q6P2</accession>
<keyword evidence="3" id="KW-1185">Reference proteome</keyword>
<dbReference type="PANTHER" id="PTHR35970">
    <property type="entry name" value="SODIUM CHANNEL AND CLATHRIN LINKER 1"/>
    <property type="match status" value="1"/>
</dbReference>
<feature type="non-terminal residue" evidence="2">
    <location>
        <position position="101"/>
    </location>
</feature>
<proteinExistence type="predicted"/>
<evidence type="ECO:0000313" key="3">
    <source>
        <dbReference type="Proteomes" id="UP000276834"/>
    </source>
</evidence>
<dbReference type="AlphaFoldDB" id="A0A3L8Q6P2"/>
<reference evidence="2 3" key="1">
    <citation type="journal article" date="2018" name="Proc. R. Soc. B">
        <title>A non-coding region near Follistatin controls head colour polymorphism in the Gouldian finch.</title>
        <authorList>
            <person name="Toomey M.B."/>
            <person name="Marques C.I."/>
            <person name="Andrade P."/>
            <person name="Araujo P.M."/>
            <person name="Sabatino S."/>
            <person name="Gazda M.A."/>
            <person name="Afonso S."/>
            <person name="Lopes R.J."/>
            <person name="Corbo J.C."/>
            <person name="Carneiro M."/>
        </authorList>
    </citation>
    <scope>NUCLEOTIDE SEQUENCE [LARGE SCALE GENOMIC DNA]</scope>
    <source>
        <strain evidence="2">Red01</strain>
        <tissue evidence="2">Muscle</tissue>
    </source>
</reference>
<gene>
    <name evidence="2" type="ORF">DV515_00018727</name>
</gene>
<dbReference type="EMBL" id="QUSF01004467">
    <property type="protein sequence ID" value="RLV62997.1"/>
    <property type="molecule type" value="Genomic_DNA"/>
</dbReference>
<dbReference type="GO" id="GO:0045162">
    <property type="term" value="P:clustering of voltage-gated sodium channels"/>
    <property type="evidence" value="ECO:0007669"/>
    <property type="project" value="InterPro"/>
</dbReference>